<dbReference type="Proteomes" id="UP000811619">
    <property type="component" value="Unassembled WGS sequence"/>
</dbReference>
<comment type="caution">
    <text evidence="1">The sequence shown here is derived from an EMBL/GenBank/DDBJ whole genome shotgun (WGS) entry which is preliminary data.</text>
</comment>
<dbReference type="EMBL" id="SRPY01000333">
    <property type="protein sequence ID" value="KAG5925820.1"/>
    <property type="molecule type" value="Genomic_DNA"/>
</dbReference>
<reference evidence="1" key="1">
    <citation type="journal article" date="2020" name="bioRxiv">
        <title>Whole genome comparisons of ergot fungi reveals the divergence and evolution of species within the genus Claviceps are the result of varying mechanisms driving genome evolution and host range expansion.</title>
        <authorList>
            <person name="Wyka S.A."/>
            <person name="Mondo S.J."/>
            <person name="Liu M."/>
            <person name="Dettman J."/>
            <person name="Nalam V."/>
            <person name="Broders K.D."/>
        </authorList>
    </citation>
    <scope>NUCLEOTIDE SEQUENCE</scope>
    <source>
        <strain evidence="1">CCC 489</strain>
    </source>
</reference>
<evidence type="ECO:0000313" key="2">
    <source>
        <dbReference type="Proteomes" id="UP000811619"/>
    </source>
</evidence>
<gene>
    <name evidence="1" type="ORF">E4U42_003907</name>
</gene>
<protein>
    <submittedName>
        <fullName evidence="1">Uncharacterized protein</fullName>
    </submittedName>
</protein>
<sequence>MLIPEYDCELGHSTVIKSPAAVMFSGGHLVRFIYPKSRDEESKSTMQAITFSTIRFNYASAGVGLPSLEYKKTVR</sequence>
<name>A0A8K0J690_9HYPO</name>
<proteinExistence type="predicted"/>
<dbReference type="AlphaFoldDB" id="A0A8K0J690"/>
<organism evidence="1 2">
    <name type="scientific">Claviceps africana</name>
    <dbReference type="NCBI Taxonomy" id="83212"/>
    <lineage>
        <taxon>Eukaryota</taxon>
        <taxon>Fungi</taxon>
        <taxon>Dikarya</taxon>
        <taxon>Ascomycota</taxon>
        <taxon>Pezizomycotina</taxon>
        <taxon>Sordariomycetes</taxon>
        <taxon>Hypocreomycetidae</taxon>
        <taxon>Hypocreales</taxon>
        <taxon>Clavicipitaceae</taxon>
        <taxon>Claviceps</taxon>
    </lineage>
</organism>
<keyword evidence="2" id="KW-1185">Reference proteome</keyword>
<accession>A0A8K0J690</accession>
<evidence type="ECO:0000313" key="1">
    <source>
        <dbReference type="EMBL" id="KAG5925820.1"/>
    </source>
</evidence>